<name>A0ABV5GRW0_9FLAO</name>
<organism evidence="2 3">
    <name type="scientific">Flavobacterium jumunjinense</name>
    <dbReference type="NCBI Taxonomy" id="998845"/>
    <lineage>
        <taxon>Bacteria</taxon>
        <taxon>Pseudomonadati</taxon>
        <taxon>Bacteroidota</taxon>
        <taxon>Flavobacteriia</taxon>
        <taxon>Flavobacteriales</taxon>
        <taxon>Flavobacteriaceae</taxon>
        <taxon>Flavobacterium</taxon>
    </lineage>
</organism>
<evidence type="ECO:0008006" key="4">
    <source>
        <dbReference type="Google" id="ProtNLM"/>
    </source>
</evidence>
<dbReference type="RefSeq" id="WP_236456212.1">
    <property type="nucleotide sequence ID" value="NZ_CBCSGE010000003.1"/>
</dbReference>
<accession>A0ABV5GRW0</accession>
<comment type="caution">
    <text evidence="2">The sequence shown here is derived from an EMBL/GenBank/DDBJ whole genome shotgun (WGS) entry which is preliminary data.</text>
</comment>
<evidence type="ECO:0000313" key="3">
    <source>
        <dbReference type="Proteomes" id="UP001589607"/>
    </source>
</evidence>
<sequence length="115" mass="13241">MKLMFTFFLFLSLSSFCQETIALDSISKYEGKIVTICETVQSTFLTKSNTTMLNFGKPYPNQTFVVIIFGNDLTNFSYKPNEFLKDKTICITGKVIMYKDTPEFIVKQESEILIQ</sequence>
<reference evidence="2 3" key="1">
    <citation type="submission" date="2024-09" db="EMBL/GenBank/DDBJ databases">
        <authorList>
            <person name="Sun Q."/>
            <person name="Mori K."/>
        </authorList>
    </citation>
    <scope>NUCLEOTIDE SEQUENCE [LARGE SCALE GENOMIC DNA]</scope>
    <source>
        <strain evidence="2 3">CECT 7955</strain>
    </source>
</reference>
<keyword evidence="1" id="KW-0732">Signal</keyword>
<evidence type="ECO:0000256" key="1">
    <source>
        <dbReference type="SAM" id="SignalP"/>
    </source>
</evidence>
<gene>
    <name evidence="2" type="ORF">ACFFVF_16540</name>
</gene>
<dbReference type="Proteomes" id="UP001589607">
    <property type="component" value="Unassembled WGS sequence"/>
</dbReference>
<protein>
    <recommendedName>
        <fullName evidence="4">DNA-binding protein</fullName>
    </recommendedName>
</protein>
<evidence type="ECO:0000313" key="2">
    <source>
        <dbReference type="EMBL" id="MFB9098128.1"/>
    </source>
</evidence>
<keyword evidence="3" id="KW-1185">Reference proteome</keyword>
<dbReference type="EMBL" id="JBHMEY010000067">
    <property type="protein sequence ID" value="MFB9098128.1"/>
    <property type="molecule type" value="Genomic_DNA"/>
</dbReference>
<proteinExistence type="predicted"/>
<feature type="signal peptide" evidence="1">
    <location>
        <begin position="1"/>
        <end position="17"/>
    </location>
</feature>
<feature type="chain" id="PRO_5045768942" description="DNA-binding protein" evidence="1">
    <location>
        <begin position="18"/>
        <end position="115"/>
    </location>
</feature>